<dbReference type="EMBL" id="AWWV01001313">
    <property type="protein sequence ID" value="OMP11405.1"/>
    <property type="molecule type" value="Genomic_DNA"/>
</dbReference>
<reference evidence="1 2" key="1">
    <citation type="submission" date="2013-09" db="EMBL/GenBank/DDBJ databases">
        <title>Corchorus capsularis genome sequencing.</title>
        <authorList>
            <person name="Alam M."/>
            <person name="Haque M.S."/>
            <person name="Islam M.S."/>
            <person name="Emdad E.M."/>
            <person name="Islam M.M."/>
            <person name="Ahmed B."/>
            <person name="Halim A."/>
            <person name="Hossen Q.M.M."/>
            <person name="Hossain M.Z."/>
            <person name="Ahmed R."/>
            <person name="Khan M.M."/>
            <person name="Islam R."/>
            <person name="Rashid M.M."/>
            <person name="Khan S.A."/>
            <person name="Rahman M.S."/>
            <person name="Alam M."/>
        </authorList>
    </citation>
    <scope>NUCLEOTIDE SEQUENCE [LARGE SCALE GENOMIC DNA]</scope>
    <source>
        <strain evidence="2">cv. CVL-1</strain>
        <tissue evidence="1">Whole seedling</tissue>
    </source>
</reference>
<gene>
    <name evidence="1" type="ORF">CCACVL1_00535</name>
</gene>
<evidence type="ECO:0000313" key="2">
    <source>
        <dbReference type="Proteomes" id="UP000188268"/>
    </source>
</evidence>
<dbReference type="Proteomes" id="UP000188268">
    <property type="component" value="Unassembled WGS sequence"/>
</dbReference>
<feature type="non-terminal residue" evidence="1">
    <location>
        <position position="28"/>
    </location>
</feature>
<dbReference type="AlphaFoldDB" id="A0A1R3KWD6"/>
<sequence length="28" mass="3458">GEKIIQKMKRSLHQTLLRLKQIKFKTYK</sequence>
<comment type="caution">
    <text evidence="1">The sequence shown here is derived from an EMBL/GenBank/DDBJ whole genome shotgun (WGS) entry which is preliminary data.</text>
</comment>
<name>A0A1R3KWD6_COCAP</name>
<accession>A0A1R3KWD6</accession>
<evidence type="ECO:0000313" key="1">
    <source>
        <dbReference type="EMBL" id="OMP11405.1"/>
    </source>
</evidence>
<organism evidence="1 2">
    <name type="scientific">Corchorus capsularis</name>
    <name type="common">Jute</name>
    <dbReference type="NCBI Taxonomy" id="210143"/>
    <lineage>
        <taxon>Eukaryota</taxon>
        <taxon>Viridiplantae</taxon>
        <taxon>Streptophyta</taxon>
        <taxon>Embryophyta</taxon>
        <taxon>Tracheophyta</taxon>
        <taxon>Spermatophyta</taxon>
        <taxon>Magnoliopsida</taxon>
        <taxon>eudicotyledons</taxon>
        <taxon>Gunneridae</taxon>
        <taxon>Pentapetalae</taxon>
        <taxon>rosids</taxon>
        <taxon>malvids</taxon>
        <taxon>Malvales</taxon>
        <taxon>Malvaceae</taxon>
        <taxon>Grewioideae</taxon>
        <taxon>Apeibeae</taxon>
        <taxon>Corchorus</taxon>
    </lineage>
</organism>
<feature type="non-terminal residue" evidence="1">
    <location>
        <position position="1"/>
    </location>
</feature>
<keyword evidence="2" id="KW-1185">Reference proteome</keyword>
<proteinExistence type="predicted"/>
<protein>
    <submittedName>
        <fullName evidence="1">Uncharacterized protein</fullName>
    </submittedName>
</protein>
<dbReference type="Gramene" id="OMP11405">
    <property type="protein sequence ID" value="OMP11405"/>
    <property type="gene ID" value="CCACVL1_00535"/>
</dbReference>